<gene>
    <name evidence="2" type="ORF">A3H26_02620</name>
</gene>
<accession>A0A1F4VJG8</accession>
<protein>
    <recommendedName>
        <fullName evidence="1">Endonuclease/exonuclease/phosphatase domain-containing protein</fullName>
    </recommendedName>
</protein>
<evidence type="ECO:0000313" key="3">
    <source>
        <dbReference type="Proteomes" id="UP000177763"/>
    </source>
</evidence>
<sequence length="269" mass="30978">MRFIENNGNLIHEVKIISLNTFGGKLKNELYGFLEDQRDQIDIFCFQEIFDSNSTILESNGIRTHLFKEISNILNNYQGFYNPQLSGYDQAGEVNFDLTFGLSTFIKNGIKTIDKGEVFVHLEKGVGKINFDGYTDIPRNMQYATIAIGNQKLTIFNLHGLWTKDKEDNNLRIKQSNKVRSFMKKFDGEKILCGDFNLNPNTKSLNILDRGMKNLIKEFKITSTRSSLYKKDQKFADYMIISNGIKVVDFKVMDNLVSDHLSLYLEFAL</sequence>
<dbReference type="EMBL" id="MEVN01000021">
    <property type="protein sequence ID" value="OGC57110.1"/>
    <property type="molecule type" value="Genomic_DNA"/>
</dbReference>
<organism evidence="2 3">
    <name type="scientific">candidate division WWE3 bacterium RIFCSPLOWO2_12_FULL_36_10</name>
    <dbReference type="NCBI Taxonomy" id="1802630"/>
    <lineage>
        <taxon>Bacteria</taxon>
        <taxon>Katanobacteria</taxon>
    </lineage>
</organism>
<feature type="domain" description="Endonuclease/exonuclease/phosphatase" evidence="1">
    <location>
        <begin position="30"/>
        <end position="260"/>
    </location>
</feature>
<dbReference type="STRING" id="1802630.A3H26_02620"/>
<evidence type="ECO:0000313" key="2">
    <source>
        <dbReference type="EMBL" id="OGC57110.1"/>
    </source>
</evidence>
<reference evidence="2 3" key="1">
    <citation type="journal article" date="2016" name="Nat. Commun.">
        <title>Thousands of microbial genomes shed light on interconnected biogeochemical processes in an aquifer system.</title>
        <authorList>
            <person name="Anantharaman K."/>
            <person name="Brown C.T."/>
            <person name="Hug L.A."/>
            <person name="Sharon I."/>
            <person name="Castelle C.J."/>
            <person name="Probst A.J."/>
            <person name="Thomas B.C."/>
            <person name="Singh A."/>
            <person name="Wilkins M.J."/>
            <person name="Karaoz U."/>
            <person name="Brodie E.L."/>
            <person name="Williams K.H."/>
            <person name="Hubbard S.S."/>
            <person name="Banfield J.F."/>
        </authorList>
    </citation>
    <scope>NUCLEOTIDE SEQUENCE [LARGE SCALE GENOMIC DNA]</scope>
</reference>
<dbReference type="Proteomes" id="UP000177763">
    <property type="component" value="Unassembled WGS sequence"/>
</dbReference>
<comment type="caution">
    <text evidence="2">The sequence shown here is derived from an EMBL/GenBank/DDBJ whole genome shotgun (WGS) entry which is preliminary data.</text>
</comment>
<dbReference type="AlphaFoldDB" id="A0A1F4VJG8"/>
<evidence type="ECO:0000259" key="1">
    <source>
        <dbReference type="Pfam" id="PF03372"/>
    </source>
</evidence>
<dbReference type="InterPro" id="IPR005135">
    <property type="entry name" value="Endo/exonuclease/phosphatase"/>
</dbReference>
<dbReference type="Gene3D" id="3.60.10.10">
    <property type="entry name" value="Endonuclease/exonuclease/phosphatase"/>
    <property type="match status" value="1"/>
</dbReference>
<dbReference type="Pfam" id="PF03372">
    <property type="entry name" value="Exo_endo_phos"/>
    <property type="match status" value="1"/>
</dbReference>
<proteinExistence type="predicted"/>
<name>A0A1F4VJG8_UNCKA</name>
<dbReference type="InterPro" id="IPR036691">
    <property type="entry name" value="Endo/exonu/phosph_ase_sf"/>
</dbReference>
<dbReference type="GO" id="GO:0003824">
    <property type="term" value="F:catalytic activity"/>
    <property type="evidence" value="ECO:0007669"/>
    <property type="project" value="InterPro"/>
</dbReference>
<dbReference type="SUPFAM" id="SSF56219">
    <property type="entry name" value="DNase I-like"/>
    <property type="match status" value="1"/>
</dbReference>